<protein>
    <submittedName>
        <fullName evidence="2">Luciferase</fullName>
    </submittedName>
</protein>
<gene>
    <name evidence="2" type="primary">MpacLUC2</name>
</gene>
<organism evidence="2">
    <name type="scientific">Metridia pacifica</name>
    <dbReference type="NCBI Taxonomy" id="114067"/>
    <lineage>
        <taxon>Eukaryota</taxon>
        <taxon>Metazoa</taxon>
        <taxon>Ecdysozoa</taxon>
        <taxon>Arthropoda</taxon>
        <taxon>Crustacea</taxon>
        <taxon>Multicrustacea</taxon>
        <taxon>Hexanauplia</taxon>
        <taxon>Copepoda</taxon>
        <taxon>Calanoida</taxon>
        <taxon>Metridinidae</taxon>
        <taxon>Metridia</taxon>
    </lineage>
</organism>
<reference evidence="2" key="1">
    <citation type="submission" date="2016-12" db="EMBL/GenBank/DDBJ databases">
        <title>Polymorphism of sequence of luciferases from Metridia pacifica.</title>
        <authorList>
            <person name="Ishida Y."/>
            <person name="Asano Y."/>
        </authorList>
    </citation>
    <scope>NUCLEOTIDE SEQUENCE</scope>
    <source>
        <strain evidence="2">11/11/13#1</strain>
    </source>
</reference>
<evidence type="ECO:0000256" key="1">
    <source>
        <dbReference type="SAM" id="SignalP"/>
    </source>
</evidence>
<name>A0A1Z4F607_9MAXI</name>
<dbReference type="EMBL" id="LC203033">
    <property type="protein sequence ID" value="BAY00656.1"/>
    <property type="molecule type" value="mRNA"/>
</dbReference>
<feature type="signal peptide" evidence="1">
    <location>
        <begin position="1"/>
        <end position="17"/>
    </location>
</feature>
<proteinExistence type="evidence at transcript level"/>
<evidence type="ECO:0000313" key="2">
    <source>
        <dbReference type="EMBL" id="BAY00656.1"/>
    </source>
</evidence>
<feature type="chain" id="PRO_5013278066" evidence="1">
    <location>
        <begin position="18"/>
        <end position="189"/>
    </location>
</feature>
<keyword evidence="1" id="KW-0732">Signal</keyword>
<accession>A0A1Z4F607</accession>
<dbReference type="AlphaFoldDB" id="A0A1Z4F607"/>
<sequence length="189" mass="20290">MGVKLIFAVLCVAAAQAATINENFEDIDLVAIGGSFALDVDANRGGHGGHPGKKMPKEVLVEMEANAKRAGCHRGCLICLSHIKCTKKMKKFIPGRCHSYEGDKDSAQGGIGEEIVDMPEIPGFKDKEPMDQFIAQVDLCVDCTTGCLKGLANVHCSALLKKWLPSRCKTFASKIQSQVDTIKGLAGDR</sequence>